<name>A0ACC0WIZ7_9STRA</name>
<gene>
    <name evidence="1" type="ORF">PsorP6_012864</name>
</gene>
<evidence type="ECO:0000313" key="2">
    <source>
        <dbReference type="Proteomes" id="UP001163321"/>
    </source>
</evidence>
<dbReference type="EMBL" id="CM047592">
    <property type="protein sequence ID" value="KAI9918043.1"/>
    <property type="molecule type" value="Genomic_DNA"/>
</dbReference>
<evidence type="ECO:0000313" key="1">
    <source>
        <dbReference type="EMBL" id="KAI9918043.1"/>
    </source>
</evidence>
<comment type="caution">
    <text evidence="1">The sequence shown here is derived from an EMBL/GenBank/DDBJ whole genome shotgun (WGS) entry which is preliminary data.</text>
</comment>
<dbReference type="Proteomes" id="UP001163321">
    <property type="component" value="Chromosome 13"/>
</dbReference>
<proteinExistence type="predicted"/>
<accession>A0ACC0WIZ7</accession>
<sequence length="1202" mass="134509">MVAQEPKEEAEPPPPEKSAFLKLFWTLAESERTARVQAAAQLLRHLKHSAKQDTEVQYTVKRLVRGLASSRDAARQGFSTALSGLLTSFPKQLTLRSTHELLRDAMEVHSSMKPMEQREHMFGRLFGLLALHRSGRLSADVPLLVTVIKELLEMALFKRWFREACYESVLSLLPDVPGEVFFTDLAAPIHNALHPHPSKGEERVEAWNADQVLLAVGVQRYLHFTGIDQDQQQMKTLPLVLAASNALQRHHIHLLARPLHGSSGCYPRVHTAWLGVFGSVLNPSNDGSTVLDTELLQETWTVLVENSLVGSSSSDDSAPTSHERQGLAIKLFELVVPKLPASALRAILTPRFVRCLYINAVAKKNYLHEAARHCVKSFAACAPIEFFHFFREQFMSPLSILVPSTSGDSDEEADKPLQKEQTCAEDFNALVEIEEKKEREEALKRRTDRARVWTLEILVAALSEMLSAKHQANSVTEDQILRFLVFHSFYTPCDDAKVTPSKRKRKNQQDKKVNETEIDTLAQEASKATPVLSENVANYAKTRLFTLLSVGLAGSDGASASESVLRRIFAIANDMQENSTVVSLRDPFDEEVTTQFQSLVNHVKKLVNTKVTHPQNKSKKATTRRPLSEMFLLLFMSAGLQLLDGEQRDDGIVVAADLEKCYSQLVGRETKAPAKKKKKEKEQDHVETADESVVVLTDLLLSLLSQDSSALRGIVSEVFRSLLPLLNSACLTTMMNVLQPTVEAEGAAGVEEENDEFTPIRRGETEVESEEEEEEEVVLSSADALTDALRDNEKLAALHQEDLALAAIVGQVKLRSQRKKDLERAQLQTMHFQLRVLDLLQMFVSQRPEGTEAAVAKHHALVISLMTPLFRVLIRLQSADRKQYVLRDRLQAVLLHKVLRIKDKVAADNETKKEARDVLRQIVDLIRSTPMDKDHSSKVASAAIVYLVRVLCSGGASMNEEVHQIMYDTVVDAFTKKHSRFPRASFNELLTKSPAIGIQVLLKPLAAIAAVSEKKETYDQSDVPPAIDEFSKSEVFRLLTVLLRCSRKLQRTSELPHAPFNGVSTSLKTALVRQLAIENVQQLKSKRMKVVMLFALQLVKFWHMSDENETMAHVREVVKAVQAIEFKSPVVKGMAKQIAEAAGMPFVCSDNGKTDKKALVDQDMPEHLEAEAKTTITKKRKENHRKTAKVKQKKRKQSVSGD</sequence>
<organism evidence="1 2">
    <name type="scientific">Peronosclerospora sorghi</name>
    <dbReference type="NCBI Taxonomy" id="230839"/>
    <lineage>
        <taxon>Eukaryota</taxon>
        <taxon>Sar</taxon>
        <taxon>Stramenopiles</taxon>
        <taxon>Oomycota</taxon>
        <taxon>Peronosporomycetes</taxon>
        <taxon>Peronosporales</taxon>
        <taxon>Peronosporaceae</taxon>
        <taxon>Peronosclerospora</taxon>
    </lineage>
</organism>
<keyword evidence="2" id="KW-1185">Reference proteome</keyword>
<protein>
    <submittedName>
        <fullName evidence="1">Uncharacterized protein</fullName>
    </submittedName>
</protein>
<reference evidence="1 2" key="1">
    <citation type="journal article" date="2022" name="bioRxiv">
        <title>The genome of the oomycete Peronosclerospora sorghi, a cosmopolitan pathogen of maize and sorghum, is inflated with dispersed pseudogenes.</title>
        <authorList>
            <person name="Fletcher K."/>
            <person name="Martin F."/>
            <person name="Isakeit T."/>
            <person name="Cavanaugh K."/>
            <person name="Magill C."/>
            <person name="Michelmore R."/>
        </authorList>
    </citation>
    <scope>NUCLEOTIDE SEQUENCE [LARGE SCALE GENOMIC DNA]</scope>
    <source>
        <strain evidence="1">P6</strain>
    </source>
</reference>